<keyword evidence="1" id="KW-0808">Transferase</keyword>
<protein>
    <recommendedName>
        <fullName evidence="3">N-acetyltransferase domain-containing protein</fullName>
    </recommendedName>
</protein>
<keyword evidence="2" id="KW-0012">Acyltransferase</keyword>
<dbReference type="GeneID" id="25985700"/>
<dbReference type="InterPro" id="IPR000182">
    <property type="entry name" value="GNAT_dom"/>
</dbReference>
<evidence type="ECO:0000313" key="5">
    <source>
        <dbReference type="Proteomes" id="UP000002748"/>
    </source>
</evidence>
<dbReference type="Gene3D" id="3.40.630.30">
    <property type="match status" value="1"/>
</dbReference>
<reference evidence="4 5" key="1">
    <citation type="journal article" date="2012" name="Eukaryot. Cell">
        <title>Draft genome sequence of CBS 2479, the standard type strain of Trichosporon asahii.</title>
        <authorList>
            <person name="Yang R.Y."/>
            <person name="Li H.T."/>
            <person name="Zhu H."/>
            <person name="Zhou G.P."/>
            <person name="Wang M."/>
            <person name="Wang L."/>
        </authorList>
    </citation>
    <scope>NUCLEOTIDE SEQUENCE [LARGE SCALE GENOMIC DNA]</scope>
    <source>
        <strain evidence="5">ATCC 90039 / CBS 2479 / JCM 2466 / KCTC 7840 / NCYC 2677 / UAMH 7654</strain>
    </source>
</reference>
<dbReference type="EMBL" id="ALBS01000190">
    <property type="protein sequence ID" value="EJT48851.1"/>
    <property type="molecule type" value="Genomic_DNA"/>
</dbReference>
<dbReference type="HOGENOM" id="CLU_013985_7_1_1"/>
<accession>J5T2N5</accession>
<dbReference type="Pfam" id="PF00583">
    <property type="entry name" value="Acetyltransf_1"/>
    <property type="match status" value="1"/>
</dbReference>
<dbReference type="InterPro" id="IPR016181">
    <property type="entry name" value="Acyl_CoA_acyltransferase"/>
</dbReference>
<dbReference type="GO" id="GO:0031416">
    <property type="term" value="C:NatB complex"/>
    <property type="evidence" value="ECO:0007669"/>
    <property type="project" value="TreeGrafter"/>
</dbReference>
<dbReference type="Proteomes" id="UP000002748">
    <property type="component" value="Unassembled WGS sequence"/>
</dbReference>
<evidence type="ECO:0000313" key="4">
    <source>
        <dbReference type="EMBL" id="EJT48851.1"/>
    </source>
</evidence>
<dbReference type="CDD" id="cd04301">
    <property type="entry name" value="NAT_SF"/>
    <property type="match status" value="1"/>
</dbReference>
<dbReference type="PROSITE" id="PS51186">
    <property type="entry name" value="GNAT"/>
    <property type="match status" value="1"/>
</dbReference>
<dbReference type="AlphaFoldDB" id="J5T2N5"/>
<name>J5T2N5_TRIAS</name>
<dbReference type="RefSeq" id="XP_014180606.1">
    <property type="nucleotide sequence ID" value="XM_014325131.1"/>
</dbReference>
<dbReference type="OrthoDB" id="10264728at2759"/>
<dbReference type="GO" id="GO:0004596">
    <property type="term" value="F:protein-N-terminal amino-acid acetyltransferase activity"/>
    <property type="evidence" value="ECO:0007669"/>
    <property type="project" value="TreeGrafter"/>
</dbReference>
<dbReference type="PANTHER" id="PTHR45910">
    <property type="entry name" value="N-ALPHA-ACETYLTRANSFERASE 20"/>
    <property type="match status" value="1"/>
</dbReference>
<dbReference type="SUPFAM" id="SSF55729">
    <property type="entry name" value="Acyl-CoA N-acyltransferases (Nat)"/>
    <property type="match status" value="1"/>
</dbReference>
<organism evidence="4 5">
    <name type="scientific">Trichosporon asahii var. asahii (strain ATCC 90039 / CBS 2479 / JCM 2466 / KCTC 7840 / NBRC 103889/ NCYC 2677 / UAMH 7654)</name>
    <name type="common">Yeast</name>
    <dbReference type="NCBI Taxonomy" id="1186058"/>
    <lineage>
        <taxon>Eukaryota</taxon>
        <taxon>Fungi</taxon>
        <taxon>Dikarya</taxon>
        <taxon>Basidiomycota</taxon>
        <taxon>Agaricomycotina</taxon>
        <taxon>Tremellomycetes</taxon>
        <taxon>Trichosporonales</taxon>
        <taxon>Trichosporonaceae</taxon>
        <taxon>Trichosporon</taxon>
    </lineage>
</organism>
<gene>
    <name evidence="4" type="ORF">A1Q1_02186</name>
</gene>
<dbReference type="KEGG" id="tasa:A1Q1_02186"/>
<evidence type="ECO:0000256" key="2">
    <source>
        <dbReference type="ARBA" id="ARBA00023315"/>
    </source>
</evidence>
<dbReference type="InterPro" id="IPR051646">
    <property type="entry name" value="NatB_acetyltransferase_subunit"/>
</dbReference>
<evidence type="ECO:0000256" key="1">
    <source>
        <dbReference type="ARBA" id="ARBA00022679"/>
    </source>
</evidence>
<dbReference type="VEuPathDB" id="FungiDB:A1Q1_02186"/>
<evidence type="ECO:0000259" key="3">
    <source>
        <dbReference type="PROSITE" id="PS51186"/>
    </source>
</evidence>
<dbReference type="PANTHER" id="PTHR45910:SF1">
    <property type="entry name" value="N-ALPHA-ACETYLTRANSFERASE 20"/>
    <property type="match status" value="1"/>
</dbReference>
<feature type="domain" description="N-acetyltransferase" evidence="3">
    <location>
        <begin position="2"/>
        <end position="184"/>
    </location>
</feature>
<proteinExistence type="predicted"/>
<sequence>MSIIRPFEATDIQKFHTVNADPWTATYHNGYYAQYLAQWPDLCYAAQGAFEDNVGAYMIAKHEPPPPNKDHHGHLTALSISPAFRGLGLARVFMAILERLSSDGTAGWAPEPADEKEKQELGKDCVDSFFVDLFVRCNNGRAIDMYEKLGYSVFRRVVDYYHGMEGVGSTRDELDGYDMRKSMPKDKNGEYVRENGKEVLVTPAEVWA</sequence>
<comment type="caution">
    <text evidence="4">The sequence shown here is derived from an EMBL/GenBank/DDBJ whole genome shotgun (WGS) entry which is preliminary data.</text>
</comment>